<sequence>MCCREGLA</sequence>
<evidence type="ECO:0000313" key="1">
    <source>
        <dbReference type="EMBL" id="KHG24852.1"/>
    </source>
</evidence>
<name>A0A0B0PIY5_GOSAR</name>
<gene>
    <name evidence="1" type="ORF">F383_31130</name>
</gene>
<protein>
    <submittedName>
        <fullName evidence="1">Uncharacterized protein</fullName>
    </submittedName>
</protein>
<keyword evidence="2" id="KW-1185">Reference proteome</keyword>
<proteinExistence type="predicted"/>
<reference evidence="2" key="1">
    <citation type="submission" date="2014-09" db="EMBL/GenBank/DDBJ databases">
        <authorList>
            <person name="Mudge J."/>
            <person name="Ramaraj T."/>
            <person name="Lindquist I.E."/>
            <person name="Bharti A.K."/>
            <person name="Sundararajan A."/>
            <person name="Cameron C.T."/>
            <person name="Woodward J.E."/>
            <person name="May G.D."/>
            <person name="Brubaker C."/>
            <person name="Broadhvest J."/>
            <person name="Wilkins T.A."/>
        </authorList>
    </citation>
    <scope>NUCLEOTIDE SEQUENCE</scope>
    <source>
        <strain evidence="2">cv. AKA8401</strain>
    </source>
</reference>
<evidence type="ECO:0000313" key="2">
    <source>
        <dbReference type="Proteomes" id="UP000032142"/>
    </source>
</evidence>
<organism evidence="1 2">
    <name type="scientific">Gossypium arboreum</name>
    <name type="common">Tree cotton</name>
    <name type="synonym">Gossypium nanking</name>
    <dbReference type="NCBI Taxonomy" id="29729"/>
    <lineage>
        <taxon>Eukaryota</taxon>
        <taxon>Viridiplantae</taxon>
        <taxon>Streptophyta</taxon>
        <taxon>Embryophyta</taxon>
        <taxon>Tracheophyta</taxon>
        <taxon>Spermatophyta</taxon>
        <taxon>Magnoliopsida</taxon>
        <taxon>eudicotyledons</taxon>
        <taxon>Gunneridae</taxon>
        <taxon>Pentapetalae</taxon>
        <taxon>rosids</taxon>
        <taxon>malvids</taxon>
        <taxon>Malvales</taxon>
        <taxon>Malvaceae</taxon>
        <taxon>Malvoideae</taxon>
        <taxon>Gossypium</taxon>
    </lineage>
</organism>
<accession>A0A0B0PIY5</accession>
<dbReference type="EMBL" id="KN430289">
    <property type="protein sequence ID" value="KHG24852.1"/>
    <property type="molecule type" value="Genomic_DNA"/>
</dbReference>
<dbReference type="Proteomes" id="UP000032142">
    <property type="component" value="Unassembled WGS sequence"/>
</dbReference>